<feature type="transmembrane region" description="Helical" evidence="1">
    <location>
        <begin position="202"/>
        <end position="225"/>
    </location>
</feature>
<evidence type="ECO:0000256" key="1">
    <source>
        <dbReference type="SAM" id="Phobius"/>
    </source>
</evidence>
<dbReference type="OrthoDB" id="9911576at2"/>
<reference evidence="2 3" key="1">
    <citation type="submission" date="2013-05" db="EMBL/GenBank/DDBJ databases">
        <title>Genome assembly of Chondromyces apiculatus DSM 436.</title>
        <authorList>
            <person name="Sharma G."/>
            <person name="Khatri I."/>
            <person name="Kaur C."/>
            <person name="Mayilraj S."/>
            <person name="Subramanian S."/>
        </authorList>
    </citation>
    <scope>NUCLEOTIDE SEQUENCE [LARGE SCALE GENOMIC DNA]</scope>
    <source>
        <strain evidence="2 3">DSM 436</strain>
    </source>
</reference>
<dbReference type="AlphaFoldDB" id="A0A017T4C2"/>
<evidence type="ECO:0000313" key="2">
    <source>
        <dbReference type="EMBL" id="EYF03660.1"/>
    </source>
</evidence>
<keyword evidence="1" id="KW-0472">Membrane</keyword>
<feature type="transmembrane region" description="Helical" evidence="1">
    <location>
        <begin position="159"/>
        <end position="182"/>
    </location>
</feature>
<dbReference type="RefSeq" id="WP_044245515.1">
    <property type="nucleotide sequence ID" value="NZ_ASRX01000043.1"/>
</dbReference>
<accession>A0A017T4C2</accession>
<name>A0A017T4C2_9BACT</name>
<organism evidence="2 3">
    <name type="scientific">Chondromyces apiculatus DSM 436</name>
    <dbReference type="NCBI Taxonomy" id="1192034"/>
    <lineage>
        <taxon>Bacteria</taxon>
        <taxon>Pseudomonadati</taxon>
        <taxon>Myxococcota</taxon>
        <taxon>Polyangia</taxon>
        <taxon>Polyangiales</taxon>
        <taxon>Polyangiaceae</taxon>
        <taxon>Chondromyces</taxon>
    </lineage>
</organism>
<dbReference type="EMBL" id="ASRX01000043">
    <property type="protein sequence ID" value="EYF03660.1"/>
    <property type="molecule type" value="Genomic_DNA"/>
</dbReference>
<feature type="transmembrane region" description="Helical" evidence="1">
    <location>
        <begin position="133"/>
        <end position="152"/>
    </location>
</feature>
<gene>
    <name evidence="2" type="ORF">CAP_5271</name>
</gene>
<keyword evidence="3" id="KW-1185">Reference proteome</keyword>
<feature type="transmembrane region" description="Helical" evidence="1">
    <location>
        <begin position="237"/>
        <end position="263"/>
    </location>
</feature>
<keyword evidence="1" id="KW-1133">Transmembrane helix</keyword>
<evidence type="ECO:0000313" key="3">
    <source>
        <dbReference type="Proteomes" id="UP000019678"/>
    </source>
</evidence>
<sequence length="269" mass="27784">MSIDATYWCDTCQREIPGTQAEEIRSGNGFVAVCSTCHRTLRATAADRTERPFVRVLASAFGYAFRPAILGSMAATVILAALLALVPVAGGVFAAVVQVSYLFGVLRASSAGEEELTVALEDVSDFAGFLAPLGRYLITLFLAALPAVLLAFGTRNPVLTGLGALLGVVYLPAGLIVAAHGSGCLGPLNPAPAVQIIRAIPVPYTLTVGFVVVTGGLGVGLDLLGDAAAKALARVPLLPGFLQAMLTLLPAVIVARMLGLLVYEHGDEI</sequence>
<dbReference type="Proteomes" id="UP000019678">
    <property type="component" value="Unassembled WGS sequence"/>
</dbReference>
<keyword evidence="1" id="KW-0812">Transmembrane</keyword>
<protein>
    <submittedName>
        <fullName evidence="2">Uncharacterized protein</fullName>
    </submittedName>
</protein>
<feature type="transmembrane region" description="Helical" evidence="1">
    <location>
        <begin position="73"/>
        <end position="97"/>
    </location>
</feature>
<comment type="caution">
    <text evidence="2">The sequence shown here is derived from an EMBL/GenBank/DDBJ whole genome shotgun (WGS) entry which is preliminary data.</text>
</comment>
<dbReference type="STRING" id="1192034.CAP_5271"/>
<proteinExistence type="predicted"/>